<feature type="non-terminal residue" evidence="1">
    <location>
        <position position="62"/>
    </location>
</feature>
<reference evidence="1" key="1">
    <citation type="submission" date="2023-03" db="EMBL/GenBank/DDBJ databases">
        <authorList>
            <person name="Steffen K."/>
            <person name="Cardenas P."/>
        </authorList>
    </citation>
    <scope>NUCLEOTIDE SEQUENCE</scope>
</reference>
<organism evidence="1 2">
    <name type="scientific">Geodia barretti</name>
    <name type="common">Barrett's horny sponge</name>
    <dbReference type="NCBI Taxonomy" id="519541"/>
    <lineage>
        <taxon>Eukaryota</taxon>
        <taxon>Metazoa</taxon>
        <taxon>Porifera</taxon>
        <taxon>Demospongiae</taxon>
        <taxon>Heteroscleromorpha</taxon>
        <taxon>Tetractinellida</taxon>
        <taxon>Astrophorina</taxon>
        <taxon>Geodiidae</taxon>
        <taxon>Geodia</taxon>
    </lineage>
</organism>
<evidence type="ECO:0000313" key="1">
    <source>
        <dbReference type="EMBL" id="CAI8057122.1"/>
    </source>
</evidence>
<sequence length="62" mass="7371">TTFFYLHHDLNYSLIPLLHSIRRLEGSRYTVYSLFCMEGMVWMVVCIGDDKPFQTNQKLEVL</sequence>
<dbReference type="EMBL" id="CASHTH010004422">
    <property type="protein sequence ID" value="CAI8057122.1"/>
    <property type="molecule type" value="Genomic_DNA"/>
</dbReference>
<comment type="caution">
    <text evidence="1">The sequence shown here is derived from an EMBL/GenBank/DDBJ whole genome shotgun (WGS) entry which is preliminary data.</text>
</comment>
<dbReference type="AlphaFoldDB" id="A0AA35U093"/>
<name>A0AA35U093_GEOBA</name>
<evidence type="ECO:0000313" key="2">
    <source>
        <dbReference type="Proteomes" id="UP001174909"/>
    </source>
</evidence>
<proteinExistence type="predicted"/>
<dbReference type="Proteomes" id="UP001174909">
    <property type="component" value="Unassembled WGS sequence"/>
</dbReference>
<accession>A0AA35U093</accession>
<keyword evidence="2" id="KW-1185">Reference proteome</keyword>
<gene>
    <name evidence="1" type="ORF">GBAR_LOCUS31119</name>
</gene>
<protein>
    <submittedName>
        <fullName evidence="1">Uncharacterized protein</fullName>
    </submittedName>
</protein>